<dbReference type="InterPro" id="IPR033740">
    <property type="entry name" value="Pept_M24B"/>
</dbReference>
<sequence>MEVSERIAALRKLMEQNGIDYYVVPTADYHQSEYVGEHFKAREWITGFTGSAGTAIIAMNEAGLWTDGRYFIAAAQQLEGSGVDLFKMGEPGVPTIVEFLNDKVQKGQTIGYDGRTVSMGDGLVYEDIAKSHEGAIKYDVDLIDELWTDRPELSKEPAFHLESKYSGEDTASKLKRLREKMSNLNTDTHVLTSLDDICWLLNIRGNDIDFFPMVLTYAVVTMDQVELFIDETKLNDEINADFEKNNVNIHPYNDVYEFVKSFDASTSLLADPVRMNYALIKNISEKTAITKEVNPTVIFKAVKNETEIKNMKQAQIKDGVAHTKYMYWLKHEVGKTKITELSATDKLVALRKEQEGYIRQSFAPITAYGEHGAIVHYSASEETDIEVKKGSFLLSDTGAGFYEGSTDITRTFALGEVSDELKRHYTITLRSNIQLDKAVFLQGVNGTNLDVLARMPFWRENLNYNHGTGHGVGYLLNIHEGPSGFRWQYRPGESHELVEGMVLTNEPGVYIQDSHGVRLENELLVIKDVKNEYGQFLKFETMSYVPFDIDAINVDMLLEEEKEWLNDYHALVNKLIAPHLTTEEQAWLKEITKPI</sequence>
<dbReference type="InterPro" id="IPR000994">
    <property type="entry name" value="Pept_M24"/>
</dbReference>
<gene>
    <name evidence="7" type="ORF">CBF28_13415</name>
</gene>
<comment type="similarity">
    <text evidence="1">Belongs to the peptidase M24B family.</text>
</comment>
<name>A0A430AR47_9ENTE</name>
<evidence type="ECO:0000313" key="8">
    <source>
        <dbReference type="Proteomes" id="UP000288028"/>
    </source>
</evidence>
<evidence type="ECO:0000259" key="4">
    <source>
        <dbReference type="Pfam" id="PF00557"/>
    </source>
</evidence>
<dbReference type="Gene3D" id="3.90.230.10">
    <property type="entry name" value="Creatinase/methionine aminopeptidase superfamily"/>
    <property type="match status" value="1"/>
</dbReference>
<evidence type="ECO:0000259" key="6">
    <source>
        <dbReference type="Pfam" id="PF16188"/>
    </source>
</evidence>
<dbReference type="GO" id="GO:0005737">
    <property type="term" value="C:cytoplasm"/>
    <property type="evidence" value="ECO:0007669"/>
    <property type="project" value="UniProtKB-ARBA"/>
</dbReference>
<comment type="caution">
    <text evidence="7">The sequence shown here is derived from an EMBL/GenBank/DDBJ whole genome shotgun (WGS) entry which is preliminary data.</text>
</comment>
<evidence type="ECO:0000259" key="5">
    <source>
        <dbReference type="Pfam" id="PF01321"/>
    </source>
</evidence>
<dbReference type="Gene3D" id="3.40.350.10">
    <property type="entry name" value="Creatinase/prolidase N-terminal domain"/>
    <property type="match status" value="2"/>
</dbReference>
<dbReference type="FunFam" id="3.90.230.10:FF:000009">
    <property type="entry name" value="xaa-Pro aminopeptidase 2"/>
    <property type="match status" value="1"/>
</dbReference>
<dbReference type="InterPro" id="IPR029149">
    <property type="entry name" value="Creatin/AminoP/Spt16_N"/>
</dbReference>
<dbReference type="AlphaFoldDB" id="A0A430AR47"/>
<dbReference type="SUPFAM" id="SSF53092">
    <property type="entry name" value="Creatinase/prolidase N-terminal domain"/>
    <property type="match status" value="2"/>
</dbReference>
<dbReference type="PANTHER" id="PTHR43763">
    <property type="entry name" value="XAA-PRO AMINOPEPTIDASE 1"/>
    <property type="match status" value="1"/>
</dbReference>
<dbReference type="CDD" id="cd01085">
    <property type="entry name" value="APP"/>
    <property type="match status" value="1"/>
</dbReference>
<reference evidence="7 8" key="1">
    <citation type="submission" date="2017-05" db="EMBL/GenBank/DDBJ databases">
        <title>Vagococcus spp. assemblies.</title>
        <authorList>
            <person name="Gulvik C.A."/>
        </authorList>
    </citation>
    <scope>NUCLEOTIDE SEQUENCE [LARGE SCALE GENOMIC DNA]</scope>
    <source>
        <strain evidence="7 8">SS1714</strain>
    </source>
</reference>
<protein>
    <submittedName>
        <fullName evidence="7">Peptidase M24</fullName>
    </submittedName>
</protein>
<dbReference type="Pfam" id="PF01321">
    <property type="entry name" value="Creatinase_N"/>
    <property type="match status" value="1"/>
</dbReference>
<dbReference type="GO" id="GO:0070006">
    <property type="term" value="F:metalloaminopeptidase activity"/>
    <property type="evidence" value="ECO:0007669"/>
    <property type="project" value="InterPro"/>
</dbReference>
<evidence type="ECO:0000256" key="2">
    <source>
        <dbReference type="ARBA" id="ARBA00022723"/>
    </source>
</evidence>
<evidence type="ECO:0000256" key="1">
    <source>
        <dbReference type="ARBA" id="ARBA00008766"/>
    </source>
</evidence>
<proteinExistence type="inferred from homology"/>
<dbReference type="SUPFAM" id="SSF55920">
    <property type="entry name" value="Creatinase/aminopeptidase"/>
    <property type="match status" value="1"/>
</dbReference>
<keyword evidence="8" id="KW-1185">Reference proteome</keyword>
<dbReference type="EMBL" id="NGKB01000017">
    <property type="protein sequence ID" value="RSU10569.1"/>
    <property type="molecule type" value="Genomic_DNA"/>
</dbReference>
<dbReference type="InterPro" id="IPR032416">
    <property type="entry name" value="Peptidase_M24_C"/>
</dbReference>
<dbReference type="Proteomes" id="UP000288028">
    <property type="component" value="Unassembled WGS sequence"/>
</dbReference>
<feature type="domain" description="Creatinase N-terminal" evidence="5">
    <location>
        <begin position="6"/>
        <end position="120"/>
    </location>
</feature>
<dbReference type="Pfam" id="PF00557">
    <property type="entry name" value="Peptidase_M24"/>
    <property type="match status" value="1"/>
</dbReference>
<keyword evidence="3" id="KW-0378">Hydrolase</keyword>
<dbReference type="FunFam" id="3.40.350.10:FF:000003">
    <property type="entry name" value="Xaa-pro aminopeptidase P"/>
    <property type="match status" value="1"/>
</dbReference>
<organism evidence="7 8">
    <name type="scientific">Vagococcus carniphilus</name>
    <dbReference type="NCBI Taxonomy" id="218144"/>
    <lineage>
        <taxon>Bacteria</taxon>
        <taxon>Bacillati</taxon>
        <taxon>Bacillota</taxon>
        <taxon>Bacilli</taxon>
        <taxon>Lactobacillales</taxon>
        <taxon>Enterococcaceae</taxon>
        <taxon>Vagococcus</taxon>
    </lineage>
</organism>
<feature type="domain" description="Peptidase M24" evidence="4">
    <location>
        <begin position="310"/>
        <end position="525"/>
    </location>
</feature>
<evidence type="ECO:0000256" key="3">
    <source>
        <dbReference type="ARBA" id="ARBA00022801"/>
    </source>
</evidence>
<dbReference type="InterPro" id="IPR050422">
    <property type="entry name" value="X-Pro_aminopeptidase_P"/>
</dbReference>
<accession>A0A430AR47</accession>
<dbReference type="GO" id="GO:0046872">
    <property type="term" value="F:metal ion binding"/>
    <property type="evidence" value="ECO:0007669"/>
    <property type="project" value="UniProtKB-KW"/>
</dbReference>
<keyword evidence="2" id="KW-0479">Metal-binding</keyword>
<dbReference type="Pfam" id="PF16188">
    <property type="entry name" value="Peptidase_M24_C"/>
    <property type="match status" value="1"/>
</dbReference>
<dbReference type="OrthoDB" id="9806388at2"/>
<evidence type="ECO:0000313" key="7">
    <source>
        <dbReference type="EMBL" id="RSU10569.1"/>
    </source>
</evidence>
<dbReference type="Pfam" id="PF16189">
    <property type="entry name" value="Creatinase_N_2"/>
    <property type="match status" value="1"/>
</dbReference>
<dbReference type="PANTHER" id="PTHR43763:SF6">
    <property type="entry name" value="XAA-PRO AMINOPEPTIDASE 1"/>
    <property type="match status" value="1"/>
</dbReference>
<dbReference type="InterPro" id="IPR000587">
    <property type="entry name" value="Creatinase_N"/>
</dbReference>
<feature type="domain" description="Peptidase M24 C-terminal" evidence="6">
    <location>
        <begin position="535"/>
        <end position="595"/>
    </location>
</feature>
<dbReference type="GeneID" id="95581180"/>
<dbReference type="InterPro" id="IPR036005">
    <property type="entry name" value="Creatinase/aminopeptidase-like"/>
</dbReference>
<dbReference type="RefSeq" id="WP_126796068.1">
    <property type="nucleotide sequence ID" value="NZ_CP060720.1"/>
</dbReference>